<comment type="caution">
    <text evidence="2">The sequence shown here is derived from an EMBL/GenBank/DDBJ whole genome shotgun (WGS) entry which is preliminary data.</text>
</comment>
<feature type="transmembrane region" description="Helical" evidence="1">
    <location>
        <begin position="55"/>
        <end position="79"/>
    </location>
</feature>
<dbReference type="AlphaFoldDB" id="A0AAW2BPB2"/>
<evidence type="ECO:0000256" key="1">
    <source>
        <dbReference type="SAM" id="Phobius"/>
    </source>
</evidence>
<gene>
    <name evidence="2" type="ORF">SO802_027836</name>
</gene>
<reference evidence="2 3" key="1">
    <citation type="submission" date="2024-01" db="EMBL/GenBank/DDBJ databases">
        <title>A telomere-to-telomere, gap-free genome of sweet tea (Lithocarpus litseifolius).</title>
        <authorList>
            <person name="Zhou J."/>
        </authorList>
    </citation>
    <scope>NUCLEOTIDE SEQUENCE [LARGE SCALE GENOMIC DNA]</scope>
    <source>
        <strain evidence="2">Zhou-2022a</strain>
        <tissue evidence="2">Leaf</tissue>
    </source>
</reference>
<dbReference type="EMBL" id="JAZDWU010000010">
    <property type="protein sequence ID" value="KAK9987597.1"/>
    <property type="molecule type" value="Genomic_DNA"/>
</dbReference>
<name>A0AAW2BPB2_9ROSI</name>
<keyword evidence="1" id="KW-0812">Transmembrane</keyword>
<feature type="transmembrane region" description="Helical" evidence="1">
    <location>
        <begin position="20"/>
        <end position="49"/>
    </location>
</feature>
<keyword evidence="1" id="KW-0472">Membrane</keyword>
<keyword evidence="3" id="KW-1185">Reference proteome</keyword>
<protein>
    <submittedName>
        <fullName evidence="2">Uncharacterized protein</fullName>
    </submittedName>
</protein>
<sequence length="109" mass="12989">MIMKFLKSGTMRSVKQELMISVCCCACIILPCIWFSLFVHLRFLLVYIYDIFFHVHHYISVCIFLQGDSMKFCTLSLFLYCKNNMKFSTELASDEFLLFCYFFFSVLNF</sequence>
<evidence type="ECO:0000313" key="3">
    <source>
        <dbReference type="Proteomes" id="UP001459277"/>
    </source>
</evidence>
<keyword evidence="1" id="KW-1133">Transmembrane helix</keyword>
<dbReference type="Proteomes" id="UP001459277">
    <property type="component" value="Unassembled WGS sequence"/>
</dbReference>
<organism evidence="2 3">
    <name type="scientific">Lithocarpus litseifolius</name>
    <dbReference type="NCBI Taxonomy" id="425828"/>
    <lineage>
        <taxon>Eukaryota</taxon>
        <taxon>Viridiplantae</taxon>
        <taxon>Streptophyta</taxon>
        <taxon>Embryophyta</taxon>
        <taxon>Tracheophyta</taxon>
        <taxon>Spermatophyta</taxon>
        <taxon>Magnoliopsida</taxon>
        <taxon>eudicotyledons</taxon>
        <taxon>Gunneridae</taxon>
        <taxon>Pentapetalae</taxon>
        <taxon>rosids</taxon>
        <taxon>fabids</taxon>
        <taxon>Fagales</taxon>
        <taxon>Fagaceae</taxon>
        <taxon>Lithocarpus</taxon>
    </lineage>
</organism>
<accession>A0AAW2BPB2</accession>
<evidence type="ECO:0000313" key="2">
    <source>
        <dbReference type="EMBL" id="KAK9987597.1"/>
    </source>
</evidence>
<proteinExistence type="predicted"/>